<feature type="compositionally biased region" description="Polar residues" evidence="2">
    <location>
        <begin position="28"/>
        <end position="37"/>
    </location>
</feature>
<dbReference type="Proteomes" id="UP000324758">
    <property type="component" value="Unassembled WGS sequence"/>
</dbReference>
<dbReference type="PANTHER" id="PTHR48081:SF8">
    <property type="entry name" value="ALPHA_BETA HYDROLASE FOLD-3 DOMAIN-CONTAINING PROTEIN-RELATED"/>
    <property type="match status" value="1"/>
</dbReference>
<feature type="compositionally biased region" description="Low complexity" evidence="2">
    <location>
        <begin position="9"/>
        <end position="27"/>
    </location>
</feature>
<dbReference type="InterPro" id="IPR029058">
    <property type="entry name" value="AB_hydrolase_fold"/>
</dbReference>
<organism evidence="4 5">
    <name type="scientific">Bradyrhizobium rifense</name>
    <dbReference type="NCBI Taxonomy" id="515499"/>
    <lineage>
        <taxon>Bacteria</taxon>
        <taxon>Pseudomonadati</taxon>
        <taxon>Pseudomonadota</taxon>
        <taxon>Alphaproteobacteria</taxon>
        <taxon>Hyphomicrobiales</taxon>
        <taxon>Nitrobacteraceae</taxon>
        <taxon>Bradyrhizobium</taxon>
    </lineage>
</organism>
<dbReference type="Pfam" id="PF07859">
    <property type="entry name" value="Abhydrolase_3"/>
    <property type="match status" value="1"/>
</dbReference>
<evidence type="ECO:0000259" key="3">
    <source>
        <dbReference type="Pfam" id="PF07859"/>
    </source>
</evidence>
<keyword evidence="1 4" id="KW-0378">Hydrolase</keyword>
<feature type="region of interest" description="Disordered" evidence="2">
    <location>
        <begin position="1"/>
        <end position="38"/>
    </location>
</feature>
<protein>
    <submittedName>
        <fullName evidence="4">Alpha/beta hydrolase</fullName>
    </submittedName>
</protein>
<dbReference type="GO" id="GO:0016787">
    <property type="term" value="F:hydrolase activity"/>
    <property type="evidence" value="ECO:0007669"/>
    <property type="project" value="UniProtKB-KW"/>
</dbReference>
<dbReference type="InterPro" id="IPR013094">
    <property type="entry name" value="AB_hydrolase_3"/>
</dbReference>
<comment type="caution">
    <text evidence="4">The sequence shown here is derived from an EMBL/GenBank/DDBJ whole genome shotgun (WGS) entry which is preliminary data.</text>
</comment>
<gene>
    <name evidence="4" type="ORF">FXB40_24170</name>
</gene>
<dbReference type="Gene3D" id="3.40.50.1820">
    <property type="entry name" value="alpha/beta hydrolase"/>
    <property type="match status" value="1"/>
</dbReference>
<evidence type="ECO:0000313" key="5">
    <source>
        <dbReference type="Proteomes" id="UP000324758"/>
    </source>
</evidence>
<evidence type="ECO:0000256" key="1">
    <source>
        <dbReference type="ARBA" id="ARBA00022801"/>
    </source>
</evidence>
<dbReference type="InterPro" id="IPR050300">
    <property type="entry name" value="GDXG_lipolytic_enzyme"/>
</dbReference>
<evidence type="ECO:0000313" key="4">
    <source>
        <dbReference type="EMBL" id="TYL92553.1"/>
    </source>
</evidence>
<dbReference type="SUPFAM" id="SSF53474">
    <property type="entry name" value="alpha/beta-Hydrolases"/>
    <property type="match status" value="1"/>
</dbReference>
<dbReference type="PANTHER" id="PTHR48081">
    <property type="entry name" value="AB HYDROLASE SUPERFAMILY PROTEIN C4A8.06C"/>
    <property type="match status" value="1"/>
</dbReference>
<name>A0A5D3KDS8_9BRAD</name>
<dbReference type="AlphaFoldDB" id="A0A5D3KDS8"/>
<reference evidence="4 5" key="1">
    <citation type="submission" date="2019-08" db="EMBL/GenBank/DDBJ databases">
        <title>Bradyrhizobium hipponensis sp. nov., a rhizobium isolated from a Lupinus angustifolius root nodule in Tunisia.</title>
        <authorList>
            <person name="Off K."/>
            <person name="Rejili M."/>
            <person name="Mars M."/>
            <person name="Brachmann A."/>
            <person name="Marin M."/>
        </authorList>
    </citation>
    <scope>NUCLEOTIDE SEQUENCE [LARGE SCALE GENOMIC DNA]</scope>
    <source>
        <strain evidence="4 5">CTAW71</strain>
    </source>
</reference>
<dbReference type="EMBL" id="VSSS01000037">
    <property type="protein sequence ID" value="TYL92553.1"/>
    <property type="molecule type" value="Genomic_DNA"/>
</dbReference>
<feature type="domain" description="Alpha/beta hydrolase fold-3" evidence="3">
    <location>
        <begin position="118"/>
        <end position="324"/>
    </location>
</feature>
<dbReference type="OrthoDB" id="9806180at2"/>
<accession>A0A5D3KDS8</accession>
<proteinExistence type="predicted"/>
<keyword evidence="5" id="KW-1185">Reference proteome</keyword>
<evidence type="ECO:0000256" key="2">
    <source>
        <dbReference type="SAM" id="MobiDB-lite"/>
    </source>
</evidence>
<sequence length="352" mass="38095">MRPAGGQASGFITSPSSRPSSGHSMSTQSTRSGQAGSTDLIDPAMAIAMAKLSEMVKADGGPPSTFEGDRDQQTRFAPFWNEGSPEIEKVIPLSIEGAHGPLKARLYKNAARHLPVTLFMHGGGFVRGSLDHCDCICRRMAAEGKLAVIATEYSLAPEHPYPAALEDIVKVLDWLFASAGDHDLDASRVSVTGGSAGATLALTSTLWRRDAGKKLPVGMALFYGGYDITNTRRESYRLFGNGQFGMSKARVEHYIHALMPEGTSPSDPYLAPLHADLKSLPPIWMGIAELDVLRDDQLEMAHRLEAAGVLVDVQRYEGLIHGFANRVRLVPRADDAIRTAARFLANLKTRDI</sequence>